<evidence type="ECO:0000313" key="3">
    <source>
        <dbReference type="Proteomes" id="UP001589867"/>
    </source>
</evidence>
<protein>
    <submittedName>
        <fullName evidence="2">Uncharacterized protein</fullName>
    </submittedName>
</protein>
<keyword evidence="1" id="KW-0732">Signal</keyword>
<gene>
    <name evidence="2" type="ORF">ACFFIA_41270</name>
</gene>
<proteinExistence type="predicted"/>
<sequence length="359" mass="38673">MRIRPKAVGRVLAAAVLTAAVGVVATPGPAAAVSLPGGHANYVVTLGHLANNFRANWVRLGTYQFRTDGTVTARMWVWSQTTPVARVGTGATPDGSCSTTAGSSTSKVRTCQILTAGGFTSAASETRNGTFTTYTQNVGGVPTQVVSVSWQVGQAWTDEWYVRGDANGLLSRLDFKYNTKALYGYGYGSNAGLSERRAMSSVLAFPGVLKQDLVSWSKDQVGQSHGQTFGHTAFRGCDVTTQCLTYLQPSSSGACQASGGCPTYGGGTSYNITSIQYYLVKMSSYDRRDNLWHWCTCLALERNEFCYTGNSHVKPMLQIIDDLGAFRGWVGAEASFYPSSSGDPRYSDMISVFRLTDFR</sequence>
<feature type="chain" id="PRO_5045965892" evidence="1">
    <location>
        <begin position="26"/>
        <end position="359"/>
    </location>
</feature>
<comment type="caution">
    <text evidence="2">The sequence shown here is derived from an EMBL/GenBank/DDBJ whole genome shotgun (WGS) entry which is preliminary data.</text>
</comment>
<evidence type="ECO:0000313" key="2">
    <source>
        <dbReference type="EMBL" id="MFC0534047.1"/>
    </source>
</evidence>
<organism evidence="2 3">
    <name type="scientific">Phytohabitans kaempferiae</name>
    <dbReference type="NCBI Taxonomy" id="1620943"/>
    <lineage>
        <taxon>Bacteria</taxon>
        <taxon>Bacillati</taxon>
        <taxon>Actinomycetota</taxon>
        <taxon>Actinomycetes</taxon>
        <taxon>Micromonosporales</taxon>
        <taxon>Micromonosporaceae</taxon>
    </lineage>
</organism>
<dbReference type="EMBL" id="JBHLUH010000100">
    <property type="protein sequence ID" value="MFC0534047.1"/>
    <property type="molecule type" value="Genomic_DNA"/>
</dbReference>
<feature type="signal peptide" evidence="1">
    <location>
        <begin position="1"/>
        <end position="25"/>
    </location>
</feature>
<evidence type="ECO:0000256" key="1">
    <source>
        <dbReference type="SAM" id="SignalP"/>
    </source>
</evidence>
<reference evidence="2 3" key="1">
    <citation type="submission" date="2024-09" db="EMBL/GenBank/DDBJ databases">
        <authorList>
            <person name="Sun Q."/>
            <person name="Mori K."/>
        </authorList>
    </citation>
    <scope>NUCLEOTIDE SEQUENCE [LARGE SCALE GENOMIC DNA]</scope>
    <source>
        <strain evidence="2 3">TBRC 3947</strain>
    </source>
</reference>
<dbReference type="RefSeq" id="WP_377262404.1">
    <property type="nucleotide sequence ID" value="NZ_JBHLUH010000100.1"/>
</dbReference>
<keyword evidence="3" id="KW-1185">Reference proteome</keyword>
<accession>A0ABV6MHZ0</accession>
<dbReference type="Proteomes" id="UP001589867">
    <property type="component" value="Unassembled WGS sequence"/>
</dbReference>
<name>A0ABV6MHZ0_9ACTN</name>